<evidence type="ECO:0008006" key="2">
    <source>
        <dbReference type="Google" id="ProtNLM"/>
    </source>
</evidence>
<protein>
    <recommendedName>
        <fullName evidence="2">DUF2795 domain-containing protein</fullName>
    </recommendedName>
</protein>
<dbReference type="Pfam" id="PF11387">
    <property type="entry name" value="DUF2795"/>
    <property type="match status" value="1"/>
</dbReference>
<dbReference type="EMBL" id="CADCVU010000024">
    <property type="protein sequence ID" value="CAA9482864.1"/>
    <property type="molecule type" value="Genomic_DNA"/>
</dbReference>
<sequence>MAFNPIEAQKYLKGMQYPASKQDVIDHAKSNDAPQEMIDDLESDTQDQFENPGEVQKAFSKS</sequence>
<name>A0A6J4RV61_9ACTN</name>
<proteinExistence type="predicted"/>
<accession>A0A6J4RV61</accession>
<dbReference type="AlphaFoldDB" id="A0A6J4RV61"/>
<evidence type="ECO:0000313" key="1">
    <source>
        <dbReference type="EMBL" id="CAA9482864.1"/>
    </source>
</evidence>
<dbReference type="InterPro" id="IPR021527">
    <property type="entry name" value="DUF2795"/>
</dbReference>
<gene>
    <name evidence="1" type="ORF">AVDCRST_MAG45-271</name>
</gene>
<reference evidence="1" key="1">
    <citation type="submission" date="2020-02" db="EMBL/GenBank/DDBJ databases">
        <authorList>
            <person name="Meier V. D."/>
        </authorList>
    </citation>
    <scope>NUCLEOTIDE SEQUENCE</scope>
    <source>
        <strain evidence="1">AVDCRST_MAG45</strain>
    </source>
</reference>
<organism evidence="1">
    <name type="scientific">uncultured Solirubrobacterales bacterium</name>
    <dbReference type="NCBI Taxonomy" id="768556"/>
    <lineage>
        <taxon>Bacteria</taxon>
        <taxon>Bacillati</taxon>
        <taxon>Actinomycetota</taxon>
        <taxon>Thermoleophilia</taxon>
        <taxon>Solirubrobacterales</taxon>
        <taxon>environmental samples</taxon>
    </lineage>
</organism>